<dbReference type="InterPro" id="IPR001126">
    <property type="entry name" value="UmuC"/>
</dbReference>
<keyword evidence="8" id="KW-0808">Transferase</keyword>
<dbReference type="AlphaFoldDB" id="A0A1B7I471"/>
<proteinExistence type="inferred from homology"/>
<keyword evidence="2" id="KW-0227">DNA damage</keyword>
<dbReference type="GO" id="GO:0005829">
    <property type="term" value="C:cytosol"/>
    <property type="evidence" value="ECO:0007669"/>
    <property type="project" value="TreeGrafter"/>
</dbReference>
<evidence type="ECO:0000256" key="1">
    <source>
        <dbReference type="ARBA" id="ARBA00010945"/>
    </source>
</evidence>
<dbReference type="InterPro" id="IPR043502">
    <property type="entry name" value="DNA/RNA_pol_sf"/>
</dbReference>
<dbReference type="InterPro" id="IPR017961">
    <property type="entry name" value="DNA_pol_Y-fam_little_finger"/>
</dbReference>
<evidence type="ECO:0000256" key="4">
    <source>
        <dbReference type="ARBA" id="ARBA00023204"/>
    </source>
</evidence>
<dbReference type="EMBL" id="LXEP01000007">
    <property type="protein sequence ID" value="OAT23129.1"/>
    <property type="molecule type" value="Genomic_DNA"/>
</dbReference>
<evidence type="ECO:0000256" key="6">
    <source>
        <dbReference type="ARBA" id="ARBA00068027"/>
    </source>
</evidence>
<dbReference type="FunFam" id="1.10.150.20:FF:000045">
    <property type="entry name" value="DNA polymerase V subunit"/>
    <property type="match status" value="1"/>
</dbReference>
<dbReference type="InterPro" id="IPR043128">
    <property type="entry name" value="Rev_trsase/Diguanyl_cyclase"/>
</dbReference>
<evidence type="ECO:0000256" key="2">
    <source>
        <dbReference type="ARBA" id="ARBA00022763"/>
    </source>
</evidence>
<dbReference type="GO" id="GO:0042276">
    <property type="term" value="P:error-prone translesion synthesis"/>
    <property type="evidence" value="ECO:0007669"/>
    <property type="project" value="TreeGrafter"/>
</dbReference>
<dbReference type="GO" id="GO:0009432">
    <property type="term" value="P:SOS response"/>
    <property type="evidence" value="ECO:0007669"/>
    <property type="project" value="UniProtKB-KW"/>
</dbReference>
<dbReference type="Proteomes" id="UP000078504">
    <property type="component" value="Unassembled WGS sequence"/>
</dbReference>
<dbReference type="Pfam" id="PF00817">
    <property type="entry name" value="IMS"/>
    <property type="match status" value="1"/>
</dbReference>
<dbReference type="Pfam" id="PF11798">
    <property type="entry name" value="IMS_HHH"/>
    <property type="match status" value="1"/>
</dbReference>
<sequence length="434" mass="49158">MFALVDVNSFYASCETIFRPDLKGKPVVVLSNNDGCVIARNAEAKNCGVQMGGPYFKQKELFRQKGVIAFSSNYELYADMSRRVMMTLEEICPRVEIYSIDEAFCDLSGVNNCRNLADFGREIRTTLLQRTHLTVGVGIAQTKTLAKLANHAAKKWPLKTGGVVDLSNVDHQRKLMHALPVNEVWGIGRRISKKLDAMGIQTTLQLADTDTRFIRKHFSVVLERTVRELRGESCLGFEEFAPTKQEIICSRSFGERLTEYEHMRQALCSYAARAAEKLRAEHQYCRHISAFVKTSPFSASEPYYGNQAMVKLLTPTQDTRDIIAAATRCLNVIWRNGHHYQKAGIMLCDFFSQGVAQLNLFDENPPRANSDALMQTIDGINQKKGKGTLYFAGQGIEQPWQMKRDMLSPRYTTRWSDVLVMKRSGRLPPFKIQT</sequence>
<keyword evidence="3" id="KW-0741">SOS mutagenesis</keyword>
<evidence type="ECO:0000256" key="5">
    <source>
        <dbReference type="ARBA" id="ARBA00023236"/>
    </source>
</evidence>
<keyword evidence="5" id="KW-0742">SOS response</keyword>
<dbReference type="GO" id="GO:0006281">
    <property type="term" value="P:DNA repair"/>
    <property type="evidence" value="ECO:0007669"/>
    <property type="project" value="UniProtKB-KW"/>
</dbReference>
<dbReference type="InterPro" id="IPR050116">
    <property type="entry name" value="DNA_polymerase-Y"/>
</dbReference>
<dbReference type="FunFam" id="3.30.70.270:FF:000012">
    <property type="entry name" value="DNA polymerase V subunit"/>
    <property type="match status" value="1"/>
</dbReference>
<comment type="caution">
    <text evidence="8">The sequence shown here is derived from an EMBL/GenBank/DDBJ whole genome shotgun (WGS) entry which is preliminary data.</text>
</comment>
<organism evidence="8 9">
    <name type="scientific">Buttiauxella gaviniae ATCC 51604</name>
    <dbReference type="NCBI Taxonomy" id="1354253"/>
    <lineage>
        <taxon>Bacteria</taxon>
        <taxon>Pseudomonadati</taxon>
        <taxon>Pseudomonadota</taxon>
        <taxon>Gammaproteobacteria</taxon>
        <taxon>Enterobacterales</taxon>
        <taxon>Enterobacteriaceae</taxon>
        <taxon>Buttiauxella</taxon>
    </lineage>
</organism>
<dbReference type="SUPFAM" id="SSF100879">
    <property type="entry name" value="Lesion bypass DNA polymerase (Y-family), little finger domain"/>
    <property type="match status" value="1"/>
</dbReference>
<dbReference type="CDD" id="cd01700">
    <property type="entry name" value="PolY_Pol_V_umuC"/>
    <property type="match status" value="1"/>
</dbReference>
<dbReference type="GO" id="GO:0003684">
    <property type="term" value="F:damaged DNA binding"/>
    <property type="evidence" value="ECO:0007669"/>
    <property type="project" value="InterPro"/>
</dbReference>
<dbReference type="InterPro" id="IPR024728">
    <property type="entry name" value="PolY_HhH_motif"/>
</dbReference>
<comment type="similarity">
    <text evidence="1">Belongs to the DNA polymerase type-Y family.</text>
</comment>
<evidence type="ECO:0000256" key="3">
    <source>
        <dbReference type="ARBA" id="ARBA00023199"/>
    </source>
</evidence>
<reference evidence="8 9" key="1">
    <citation type="submission" date="2016-04" db="EMBL/GenBank/DDBJ databases">
        <title>ATOL: Assembling a taxonomically balanced genome-scale reconstruction of the evolutionary history of the Enterobacteriaceae.</title>
        <authorList>
            <person name="Plunkett G.III."/>
            <person name="Neeno-Eckwall E.C."/>
            <person name="Glasner J.D."/>
            <person name="Perna N.T."/>
        </authorList>
    </citation>
    <scope>NUCLEOTIDE SEQUENCE [LARGE SCALE GENOMIC DNA]</scope>
    <source>
        <strain evidence="8 9">ATCC 51604</strain>
    </source>
</reference>
<dbReference type="Pfam" id="PF13438">
    <property type="entry name" value="DUF4113"/>
    <property type="match status" value="1"/>
</dbReference>
<dbReference type="PANTHER" id="PTHR11076:SF34">
    <property type="entry name" value="PROTEIN UMUC"/>
    <property type="match status" value="1"/>
</dbReference>
<dbReference type="RefSeq" id="WP_064512568.1">
    <property type="nucleotide sequence ID" value="NZ_LXEP01000007.1"/>
</dbReference>
<dbReference type="GO" id="GO:0003887">
    <property type="term" value="F:DNA-directed DNA polymerase activity"/>
    <property type="evidence" value="ECO:0007669"/>
    <property type="project" value="TreeGrafter"/>
</dbReference>
<evidence type="ECO:0000313" key="9">
    <source>
        <dbReference type="Proteomes" id="UP000078504"/>
    </source>
</evidence>
<dbReference type="InterPro" id="IPR036775">
    <property type="entry name" value="DNA_pol_Y-fam_lit_finger_sf"/>
</dbReference>
<dbReference type="PATRIC" id="fig|1354253.4.peg.919"/>
<protein>
    <recommendedName>
        <fullName evidence="6">Protein UmuC</fullName>
    </recommendedName>
</protein>
<evidence type="ECO:0000313" key="8">
    <source>
        <dbReference type="EMBL" id="OAT23129.1"/>
    </source>
</evidence>
<dbReference type="Gene3D" id="3.40.1170.60">
    <property type="match status" value="1"/>
</dbReference>
<keyword evidence="8" id="KW-0548">Nucleotidyltransferase</keyword>
<dbReference type="Gene3D" id="1.10.150.20">
    <property type="entry name" value="5' to 3' exonuclease, C-terminal subdomain"/>
    <property type="match status" value="1"/>
</dbReference>
<dbReference type="InterPro" id="IPR025188">
    <property type="entry name" value="DUF4113"/>
</dbReference>
<name>A0A1B7I471_9ENTR</name>
<dbReference type="PANTHER" id="PTHR11076">
    <property type="entry name" value="DNA REPAIR POLYMERASE UMUC / TRANSFERASE FAMILY MEMBER"/>
    <property type="match status" value="1"/>
</dbReference>
<evidence type="ECO:0000259" key="7">
    <source>
        <dbReference type="PROSITE" id="PS50173"/>
    </source>
</evidence>
<dbReference type="SUPFAM" id="SSF56672">
    <property type="entry name" value="DNA/RNA polymerases"/>
    <property type="match status" value="1"/>
</dbReference>
<dbReference type="NCBIfam" id="NF002955">
    <property type="entry name" value="PRK03609.1"/>
    <property type="match status" value="1"/>
</dbReference>
<gene>
    <name evidence="8" type="ORF">M977_00896</name>
</gene>
<dbReference type="Gene3D" id="3.30.70.270">
    <property type="match status" value="1"/>
</dbReference>
<dbReference type="Pfam" id="PF11799">
    <property type="entry name" value="IMS_C"/>
    <property type="match status" value="1"/>
</dbReference>
<feature type="domain" description="UmuC" evidence="7">
    <location>
        <begin position="2"/>
        <end position="188"/>
    </location>
</feature>
<dbReference type="Gene3D" id="3.30.1490.100">
    <property type="entry name" value="DNA polymerase, Y-family, little finger domain"/>
    <property type="match status" value="1"/>
</dbReference>
<accession>A0A1B7I471</accession>
<keyword evidence="4" id="KW-0234">DNA repair</keyword>
<dbReference type="PROSITE" id="PS50173">
    <property type="entry name" value="UMUC"/>
    <property type="match status" value="1"/>
</dbReference>